<dbReference type="KEGG" id="chiz:HQ393_01985"/>
<keyword evidence="1" id="KW-1133">Transmembrane helix</keyword>
<sequence>MDAGDVVGEIMPEKTSSHEQRAECTTGLDISADKLDTETEEFDDVLGQSLFWLVIVTFLFSLLFFAGFLFVLILYGGFVVSIFFSIIGFVFSWYLLKFLKNKLIVTRQADLKLGRKWKLIVLFAYASVGLWFVYDQYFVTYPSFVSVVHQGRGKGIKFIYPYCNVNHNITWKDETDRLSIKGRWSNDGAVFSCVSSENQELSDDVVISSIEISSRPEIAIAYPNGMTMADRIATQDRMNFIYESNGVKVYRTSTAGNKEDQEVALFQADDGELVAVKYFINLPESKNIYRRFDKEREVEFFLRSSGEDVNFYRVFDKNAMNYLRSLVR</sequence>
<name>A0A7H9BEG4_9NEIS</name>
<feature type="transmembrane region" description="Helical" evidence="1">
    <location>
        <begin position="117"/>
        <end position="134"/>
    </location>
</feature>
<protein>
    <submittedName>
        <fullName evidence="2">Uncharacterized protein</fullName>
    </submittedName>
</protein>
<evidence type="ECO:0000256" key="1">
    <source>
        <dbReference type="SAM" id="Phobius"/>
    </source>
</evidence>
<evidence type="ECO:0000313" key="2">
    <source>
        <dbReference type="EMBL" id="QLG87113.1"/>
    </source>
</evidence>
<dbReference type="RefSeq" id="WP_179357199.1">
    <property type="nucleotide sequence ID" value="NZ_CP058627.1"/>
</dbReference>
<accession>A0A7H9BEG4</accession>
<organism evidence="2 3">
    <name type="scientific">Chitinibacter bivalviorum</name>
    <dbReference type="NCBI Taxonomy" id="2739434"/>
    <lineage>
        <taxon>Bacteria</taxon>
        <taxon>Pseudomonadati</taxon>
        <taxon>Pseudomonadota</taxon>
        <taxon>Betaproteobacteria</taxon>
        <taxon>Neisseriales</taxon>
        <taxon>Chitinibacteraceae</taxon>
        <taxon>Chitinibacter</taxon>
    </lineage>
</organism>
<keyword evidence="1" id="KW-0472">Membrane</keyword>
<keyword evidence="3" id="KW-1185">Reference proteome</keyword>
<gene>
    <name evidence="2" type="ORF">HQ393_01985</name>
</gene>
<proteinExistence type="predicted"/>
<reference evidence="2 3" key="1">
    <citation type="submission" date="2020-07" db="EMBL/GenBank/DDBJ databases">
        <title>Complete genome sequence of Chitinibacter sp. 2T18.</title>
        <authorList>
            <person name="Bae J.-W."/>
            <person name="Choi J.-W."/>
        </authorList>
    </citation>
    <scope>NUCLEOTIDE SEQUENCE [LARGE SCALE GENOMIC DNA]</scope>
    <source>
        <strain evidence="2 3">2T18</strain>
    </source>
</reference>
<dbReference type="Proteomes" id="UP000509597">
    <property type="component" value="Chromosome"/>
</dbReference>
<evidence type="ECO:0000313" key="3">
    <source>
        <dbReference type="Proteomes" id="UP000509597"/>
    </source>
</evidence>
<dbReference type="EMBL" id="CP058627">
    <property type="protein sequence ID" value="QLG87113.1"/>
    <property type="molecule type" value="Genomic_DNA"/>
</dbReference>
<feature type="transmembrane region" description="Helical" evidence="1">
    <location>
        <begin position="50"/>
        <end position="72"/>
    </location>
</feature>
<dbReference type="AlphaFoldDB" id="A0A7H9BEG4"/>
<feature type="transmembrane region" description="Helical" evidence="1">
    <location>
        <begin position="78"/>
        <end position="96"/>
    </location>
</feature>
<keyword evidence="1" id="KW-0812">Transmembrane</keyword>